<dbReference type="RefSeq" id="WP_071942294.1">
    <property type="nucleotide sequence ID" value="NZ_CP018139.1"/>
</dbReference>
<dbReference type="Proteomes" id="UP000181985">
    <property type="component" value="Chromosome"/>
</dbReference>
<dbReference type="AlphaFoldDB" id="A0A1J0VE47"/>
<evidence type="ECO:0000313" key="3">
    <source>
        <dbReference type="Proteomes" id="UP000181985"/>
    </source>
</evidence>
<reference evidence="3" key="1">
    <citation type="submission" date="2016-11" db="EMBL/GenBank/DDBJ databases">
        <title>Halolamina sediminis sp. nov., an extremely halophilic archaeon isolated from solar salt.</title>
        <authorList>
            <person name="Koh H.-W."/>
            <person name="Rani S."/>
            <person name="Park S.-J."/>
        </authorList>
    </citation>
    <scope>NUCLEOTIDE SEQUENCE [LARGE SCALE GENOMIC DNA]</scope>
    <source>
        <strain evidence="3">Hb3</strain>
    </source>
</reference>
<dbReference type="EMBL" id="CP018139">
    <property type="protein sequence ID" value="APE30308.1"/>
    <property type="molecule type" value="Genomic_DNA"/>
</dbReference>
<evidence type="ECO:0000313" key="2">
    <source>
        <dbReference type="EMBL" id="APE30308.1"/>
    </source>
</evidence>
<organism evidence="2 3">
    <name type="scientific">Halomonas aestuarii</name>
    <dbReference type="NCBI Taxonomy" id="1897729"/>
    <lineage>
        <taxon>Bacteria</taxon>
        <taxon>Pseudomonadati</taxon>
        <taxon>Pseudomonadota</taxon>
        <taxon>Gammaproteobacteria</taxon>
        <taxon>Oceanospirillales</taxon>
        <taxon>Halomonadaceae</taxon>
        <taxon>Halomonas</taxon>
    </lineage>
</organism>
<feature type="transmembrane region" description="Helical" evidence="1">
    <location>
        <begin position="41"/>
        <end position="66"/>
    </location>
</feature>
<evidence type="ECO:0000256" key="1">
    <source>
        <dbReference type="SAM" id="Phobius"/>
    </source>
</evidence>
<feature type="transmembrane region" description="Helical" evidence="1">
    <location>
        <begin position="154"/>
        <end position="175"/>
    </location>
</feature>
<dbReference type="KEGG" id="hsi:BOX17_04680"/>
<feature type="transmembrane region" description="Helical" evidence="1">
    <location>
        <begin position="109"/>
        <end position="134"/>
    </location>
</feature>
<accession>A0A1J0VE47</accession>
<keyword evidence="1" id="KW-1133">Transmembrane helix</keyword>
<keyword evidence="1" id="KW-0472">Membrane</keyword>
<gene>
    <name evidence="2" type="ORF">BOX17_04680</name>
</gene>
<keyword evidence="3" id="KW-1185">Reference proteome</keyword>
<protein>
    <submittedName>
        <fullName evidence="2">Heme ABC transporter permease</fullName>
    </submittedName>
</protein>
<dbReference type="OrthoDB" id="7859235at2"/>
<sequence>MTGMHHMLVHFPLGLWALATLMILVGALLPGRMAELSRAALLPVLVLSLLGALAAIVSGFLVWPLAAHTHSPLGRNHLLMSLWSLGIFTMLTVLVWRAGDAAFDGARRWVLVLLALIGGLFFAAAGTLGGHLVGAPTAFSEVLGVMGWEVYTTFYSPLWVIAVMVLIGVGCAALGRRGRRSVD</sequence>
<keyword evidence="1" id="KW-0812">Transmembrane</keyword>
<name>A0A1J0VE47_9GAMM</name>
<feature type="transmembrane region" description="Helical" evidence="1">
    <location>
        <begin position="78"/>
        <end position="97"/>
    </location>
</feature>
<proteinExistence type="predicted"/>
<feature type="transmembrane region" description="Helical" evidence="1">
    <location>
        <begin position="6"/>
        <end position="29"/>
    </location>
</feature>